<comment type="caution">
    <text evidence="1">The sequence shown here is derived from an EMBL/GenBank/DDBJ whole genome shotgun (WGS) entry which is preliminary data.</text>
</comment>
<name>A0A919B5L7_9ACTN</name>
<organism evidence="1 2">
    <name type="scientific">Streptomyces mashuensis</name>
    <dbReference type="NCBI Taxonomy" id="33904"/>
    <lineage>
        <taxon>Bacteria</taxon>
        <taxon>Bacillati</taxon>
        <taxon>Actinomycetota</taxon>
        <taxon>Actinomycetes</taxon>
        <taxon>Kitasatosporales</taxon>
        <taxon>Streptomycetaceae</taxon>
        <taxon>Streptomyces</taxon>
    </lineage>
</organism>
<gene>
    <name evidence="1" type="ORF">GCM10010218_36310</name>
</gene>
<dbReference type="RefSeq" id="WP_190130639.1">
    <property type="nucleotide sequence ID" value="NZ_BNBD01000006.1"/>
</dbReference>
<dbReference type="Pfam" id="PF05402">
    <property type="entry name" value="PqqD"/>
    <property type="match status" value="1"/>
</dbReference>
<evidence type="ECO:0000313" key="1">
    <source>
        <dbReference type="EMBL" id="GHF51485.1"/>
    </source>
</evidence>
<dbReference type="EMBL" id="BNBD01000006">
    <property type="protein sequence ID" value="GHF51485.1"/>
    <property type="molecule type" value="Genomic_DNA"/>
</dbReference>
<keyword evidence="2" id="KW-1185">Reference proteome</keyword>
<reference evidence="1" key="2">
    <citation type="submission" date="2020-09" db="EMBL/GenBank/DDBJ databases">
        <authorList>
            <person name="Sun Q."/>
            <person name="Ohkuma M."/>
        </authorList>
    </citation>
    <scope>NUCLEOTIDE SEQUENCE</scope>
    <source>
        <strain evidence="1">JCM 4059</strain>
    </source>
</reference>
<sequence length="95" mass="10148">MWQLRDGTHPVLTNEGGAILSERTGRWTYLTPTASAAVLFLLAGGDEDQAAGQYAAAYALPRHQAAADVRAVSDELAAQGIAGTAAARRRRGWRR</sequence>
<proteinExistence type="predicted"/>
<reference evidence="1" key="1">
    <citation type="journal article" date="2014" name="Int. J. Syst. Evol. Microbiol.">
        <title>Complete genome sequence of Corynebacterium casei LMG S-19264T (=DSM 44701T), isolated from a smear-ripened cheese.</title>
        <authorList>
            <consortium name="US DOE Joint Genome Institute (JGI-PGF)"/>
            <person name="Walter F."/>
            <person name="Albersmeier A."/>
            <person name="Kalinowski J."/>
            <person name="Ruckert C."/>
        </authorList>
    </citation>
    <scope>NUCLEOTIDE SEQUENCE</scope>
    <source>
        <strain evidence="1">JCM 4059</strain>
    </source>
</reference>
<evidence type="ECO:0008006" key="3">
    <source>
        <dbReference type="Google" id="ProtNLM"/>
    </source>
</evidence>
<dbReference type="InterPro" id="IPR008792">
    <property type="entry name" value="PQQD"/>
</dbReference>
<accession>A0A919B5L7</accession>
<protein>
    <recommendedName>
        <fullName evidence="3">PqqD family protein</fullName>
    </recommendedName>
</protein>
<dbReference type="Proteomes" id="UP000638313">
    <property type="component" value="Unassembled WGS sequence"/>
</dbReference>
<dbReference type="AlphaFoldDB" id="A0A919B5L7"/>
<evidence type="ECO:0000313" key="2">
    <source>
        <dbReference type="Proteomes" id="UP000638313"/>
    </source>
</evidence>